<dbReference type="EMBL" id="JAMYRI010000020">
    <property type="protein sequence ID" value="MER9287363.1"/>
    <property type="molecule type" value="Genomic_DNA"/>
</dbReference>
<name>A0ACC6T647_9HYPH</name>
<reference evidence="1 2" key="1">
    <citation type="journal article" date="2024" name="Proc. Natl. Acad. Sci. U.S.A.">
        <title>The evolutionary genomics of adaptation to stress in wild rhizobium bacteria.</title>
        <authorList>
            <person name="Kehlet-Delgado H."/>
            <person name="Montoya A.P."/>
            <person name="Jensen K.T."/>
            <person name="Wendlandt C.E."/>
            <person name="Dexheimer C."/>
            <person name="Roberts M."/>
            <person name="Torres Martinez L."/>
            <person name="Friesen M.L."/>
            <person name="Griffitts J.S."/>
            <person name="Porter S.S."/>
        </authorList>
    </citation>
    <scope>NUCLEOTIDE SEQUENCE [LARGE SCALE GENOMIC DNA]</scope>
    <source>
        <strain evidence="1 2">M0468</strain>
    </source>
</reference>
<sequence length="288" mass="30454">MIADTEIQIALPALGQGNAAVITGAASGIGLAAAKRLALMGMKIVLADIGGPRLDDASRAVSAIAGDDAVLAVASDVSKAGEVDRLADRAFGAFGEVSLLMNNAGVGDNPGKPWENRDGWKRLLDINFWGIVHGVEAFAPRMLASARPGLIVNTGSKQGITTPPGNLAYNVSKAGVKTFTEGLAHALRNEPAARLSAHLLIPGFTYTGLTEGATEKPAGAWTGEQVIDFMLESLVRGDFYILCPDNEAARPMDEKRMAWAIGDIIENRPALSRWHPDHKDAFAAFMQR</sequence>
<gene>
    <name evidence="1" type="ORF">NKI81_26015</name>
</gene>
<accession>A0ACC6T647</accession>
<proteinExistence type="predicted"/>
<evidence type="ECO:0000313" key="1">
    <source>
        <dbReference type="EMBL" id="MER9287363.1"/>
    </source>
</evidence>
<keyword evidence="2" id="KW-1185">Reference proteome</keyword>
<dbReference type="Proteomes" id="UP001480082">
    <property type="component" value="Unassembled WGS sequence"/>
</dbReference>
<protein>
    <submittedName>
        <fullName evidence="1">SDR family NAD(P)-dependent oxidoreductase</fullName>
    </submittedName>
</protein>
<comment type="caution">
    <text evidence="1">The sequence shown here is derived from an EMBL/GenBank/DDBJ whole genome shotgun (WGS) entry which is preliminary data.</text>
</comment>
<organism evidence="1 2">
    <name type="scientific">Mesorhizobium australicum</name>
    <dbReference type="NCBI Taxonomy" id="536018"/>
    <lineage>
        <taxon>Bacteria</taxon>
        <taxon>Pseudomonadati</taxon>
        <taxon>Pseudomonadota</taxon>
        <taxon>Alphaproteobacteria</taxon>
        <taxon>Hyphomicrobiales</taxon>
        <taxon>Phyllobacteriaceae</taxon>
        <taxon>Mesorhizobium</taxon>
    </lineage>
</organism>
<evidence type="ECO:0000313" key="2">
    <source>
        <dbReference type="Proteomes" id="UP001480082"/>
    </source>
</evidence>